<dbReference type="InterPro" id="IPR050455">
    <property type="entry name" value="Tpx_Peroxidase_subfamily"/>
</dbReference>
<dbReference type="SUPFAM" id="SSF52833">
    <property type="entry name" value="Thioredoxin-like"/>
    <property type="match status" value="1"/>
</dbReference>
<dbReference type="Proteomes" id="UP000077134">
    <property type="component" value="Unassembled WGS sequence"/>
</dbReference>
<comment type="subunit">
    <text evidence="6">Homodimer.</text>
</comment>
<dbReference type="AlphaFoldDB" id="A0A167FWZ2"/>
<dbReference type="InterPro" id="IPR013740">
    <property type="entry name" value="Redoxin"/>
</dbReference>
<keyword evidence="1 6" id="KW-0575">Peroxidase</keyword>
<keyword evidence="3 6" id="KW-0560">Oxidoreductase</keyword>
<evidence type="ECO:0000256" key="4">
    <source>
        <dbReference type="ARBA" id="ARBA00023157"/>
    </source>
</evidence>
<dbReference type="EMBL" id="LSFN01000005">
    <property type="protein sequence ID" value="OAB76985.1"/>
    <property type="molecule type" value="Genomic_DNA"/>
</dbReference>
<gene>
    <name evidence="6" type="primary">tpx</name>
    <name evidence="8" type="ORF">PNBC_06225</name>
</gene>
<dbReference type="InterPro" id="IPR002065">
    <property type="entry name" value="TPX"/>
</dbReference>
<dbReference type="KEGG" id="pcx:LPB68_18510"/>
<dbReference type="Gene3D" id="3.40.30.10">
    <property type="entry name" value="Glutaredoxin"/>
    <property type="match status" value="1"/>
</dbReference>
<keyword evidence="2 6" id="KW-0049">Antioxidant</keyword>
<evidence type="ECO:0000256" key="1">
    <source>
        <dbReference type="ARBA" id="ARBA00022559"/>
    </source>
</evidence>
<name>A0A167FWZ2_9BACL</name>
<dbReference type="CDD" id="cd03014">
    <property type="entry name" value="PRX_Atyp2cys"/>
    <property type="match status" value="1"/>
</dbReference>
<dbReference type="InterPro" id="IPR036249">
    <property type="entry name" value="Thioredoxin-like_sf"/>
</dbReference>
<evidence type="ECO:0000256" key="6">
    <source>
        <dbReference type="HAMAP-Rule" id="MF_00269"/>
    </source>
</evidence>
<evidence type="ECO:0000313" key="8">
    <source>
        <dbReference type="EMBL" id="OAB76985.1"/>
    </source>
</evidence>
<dbReference type="EC" id="1.11.1.24" evidence="6"/>
<dbReference type="Pfam" id="PF08534">
    <property type="entry name" value="Redoxin"/>
    <property type="match status" value="1"/>
</dbReference>
<dbReference type="GO" id="GO:0008379">
    <property type="term" value="F:thioredoxin peroxidase activity"/>
    <property type="evidence" value="ECO:0007669"/>
    <property type="project" value="UniProtKB-UniRule"/>
</dbReference>
<comment type="caution">
    <text evidence="8">The sequence shown here is derived from an EMBL/GenBank/DDBJ whole genome shotgun (WGS) entry which is preliminary data.</text>
</comment>
<dbReference type="OrthoDB" id="9781543at2"/>
<dbReference type="InterPro" id="IPR018219">
    <property type="entry name" value="Tpx_CS"/>
</dbReference>
<evidence type="ECO:0000256" key="5">
    <source>
        <dbReference type="ARBA" id="ARBA00023284"/>
    </source>
</evidence>
<keyword evidence="5 6" id="KW-0676">Redox-active center</keyword>
<protein>
    <recommendedName>
        <fullName evidence="6">Thiol peroxidase</fullName>
        <shortName evidence="6">Tpx</shortName>
        <ecNumber evidence="6">1.11.1.24</ecNumber>
    </recommendedName>
    <alternativeName>
        <fullName evidence="6">Peroxiredoxin tpx</fullName>
        <shortName evidence="6">Prx</shortName>
    </alternativeName>
    <alternativeName>
        <fullName evidence="6">Thioredoxin peroxidase</fullName>
    </alternativeName>
    <alternativeName>
        <fullName evidence="6">Thioredoxin-dependent peroxiredoxin</fullName>
    </alternativeName>
</protein>
<evidence type="ECO:0000313" key="9">
    <source>
        <dbReference type="Proteomes" id="UP000077134"/>
    </source>
</evidence>
<dbReference type="HAMAP" id="MF_00269">
    <property type="entry name" value="Tpx"/>
    <property type="match status" value="1"/>
</dbReference>
<dbReference type="NCBIfam" id="NF001808">
    <property type="entry name" value="PRK00522.1"/>
    <property type="match status" value="1"/>
</dbReference>
<dbReference type="STRING" id="1763538.LPB68_18510"/>
<keyword evidence="9" id="KW-1185">Reference proteome</keyword>
<evidence type="ECO:0000259" key="7">
    <source>
        <dbReference type="PROSITE" id="PS51352"/>
    </source>
</evidence>
<reference evidence="8 9" key="1">
    <citation type="submission" date="2016-02" db="EMBL/GenBank/DDBJ databases">
        <title>Paenibacillus sp. LPB0068, isolated from Crassostrea gigas.</title>
        <authorList>
            <person name="Shin S.-K."/>
            <person name="Yi H."/>
        </authorList>
    </citation>
    <scope>NUCLEOTIDE SEQUENCE [LARGE SCALE GENOMIC DNA]</scope>
    <source>
        <strain evidence="8 9">LPB0068</strain>
    </source>
</reference>
<keyword evidence="4" id="KW-1015">Disulfide bond</keyword>
<dbReference type="RefSeq" id="WP_068656230.1">
    <property type="nucleotide sequence ID" value="NZ_CP017770.1"/>
</dbReference>
<feature type="domain" description="Thioredoxin" evidence="7">
    <location>
        <begin position="23"/>
        <end position="172"/>
    </location>
</feature>
<feature type="active site" description="Cysteine sulfenic acid (-SOH) intermediate" evidence="6">
    <location>
        <position position="65"/>
    </location>
</feature>
<evidence type="ECO:0000256" key="2">
    <source>
        <dbReference type="ARBA" id="ARBA00022862"/>
    </source>
</evidence>
<comment type="catalytic activity">
    <reaction evidence="6">
        <text>a hydroperoxide + [thioredoxin]-dithiol = an alcohol + [thioredoxin]-disulfide + H2O</text>
        <dbReference type="Rhea" id="RHEA:62620"/>
        <dbReference type="Rhea" id="RHEA-COMP:10698"/>
        <dbReference type="Rhea" id="RHEA-COMP:10700"/>
        <dbReference type="ChEBI" id="CHEBI:15377"/>
        <dbReference type="ChEBI" id="CHEBI:29950"/>
        <dbReference type="ChEBI" id="CHEBI:30879"/>
        <dbReference type="ChEBI" id="CHEBI:35924"/>
        <dbReference type="ChEBI" id="CHEBI:50058"/>
        <dbReference type="EC" id="1.11.1.24"/>
    </reaction>
</comment>
<comment type="similarity">
    <text evidence="6">Belongs to the peroxiredoxin family. Tpx subfamily.</text>
</comment>
<dbReference type="PANTHER" id="PTHR43110:SF1">
    <property type="entry name" value="THIOL PEROXIDASE"/>
    <property type="match status" value="1"/>
</dbReference>
<dbReference type="InterPro" id="IPR013766">
    <property type="entry name" value="Thioredoxin_domain"/>
</dbReference>
<accession>A0A167FWZ2</accession>
<dbReference type="PANTHER" id="PTHR43110">
    <property type="entry name" value="THIOL PEROXIDASE"/>
    <property type="match status" value="1"/>
</dbReference>
<organism evidence="8 9">
    <name type="scientific">Paenibacillus crassostreae</name>
    <dbReference type="NCBI Taxonomy" id="1763538"/>
    <lineage>
        <taxon>Bacteria</taxon>
        <taxon>Bacillati</taxon>
        <taxon>Bacillota</taxon>
        <taxon>Bacilli</taxon>
        <taxon>Bacillales</taxon>
        <taxon>Paenibacillaceae</taxon>
        <taxon>Paenibacillus</taxon>
    </lineage>
</organism>
<dbReference type="PROSITE" id="PS01265">
    <property type="entry name" value="TPX"/>
    <property type="match status" value="1"/>
</dbReference>
<proteinExistence type="inferred from homology"/>
<dbReference type="PROSITE" id="PS51352">
    <property type="entry name" value="THIOREDOXIN_2"/>
    <property type="match status" value="1"/>
</dbReference>
<evidence type="ECO:0000256" key="3">
    <source>
        <dbReference type="ARBA" id="ARBA00023002"/>
    </source>
</evidence>
<comment type="caution">
    <text evidence="6">Lacks conserved residue(s) required for the propagation of feature annotation.</text>
</comment>
<sequence length="172" mass="18951">MSQERTGVATIHGTPITLIGLELKIGDSAPDFTVSKTLTDEVSLKDYADKIKLISVVPSLDTGVCDAQTRRFNEAADQLGDNVVILTISMDLPFAQARWCGASGVERVVTLSDHKTASFGEAYGVLIKELRLDMRSIFVLDKNNKITYVQYLQEMTEHPNYEDALEAVKALL</sequence>
<comment type="function">
    <text evidence="6">Thiol-specific peroxidase that catalyzes the reduction of hydrogen peroxide and organic hydroperoxides to water and alcohols, respectively. Plays a role in cell protection against oxidative stress by detoxifying peroxides.</text>
</comment>